<dbReference type="Proteomes" id="UP000008744">
    <property type="component" value="Unassembled WGS sequence"/>
</dbReference>
<proteinExistence type="predicted"/>
<feature type="compositionally biased region" description="Basic residues" evidence="1">
    <location>
        <begin position="69"/>
        <end position="85"/>
    </location>
</feature>
<dbReference type="OrthoDB" id="7862802at2759"/>
<keyword evidence="3" id="KW-1185">Reference proteome</keyword>
<evidence type="ECO:0000256" key="1">
    <source>
        <dbReference type="SAM" id="MobiDB-lite"/>
    </source>
</evidence>
<organism evidence="3">
    <name type="scientific">Drosophila persimilis</name>
    <name type="common">Fruit fly</name>
    <dbReference type="NCBI Taxonomy" id="7234"/>
    <lineage>
        <taxon>Eukaryota</taxon>
        <taxon>Metazoa</taxon>
        <taxon>Ecdysozoa</taxon>
        <taxon>Arthropoda</taxon>
        <taxon>Hexapoda</taxon>
        <taxon>Insecta</taxon>
        <taxon>Pterygota</taxon>
        <taxon>Neoptera</taxon>
        <taxon>Endopterygota</taxon>
        <taxon>Diptera</taxon>
        <taxon>Brachycera</taxon>
        <taxon>Muscomorpha</taxon>
        <taxon>Ephydroidea</taxon>
        <taxon>Drosophilidae</taxon>
        <taxon>Drosophila</taxon>
        <taxon>Sophophora</taxon>
    </lineage>
</organism>
<evidence type="ECO:0000313" key="2">
    <source>
        <dbReference type="EMBL" id="EDW39677.1"/>
    </source>
</evidence>
<dbReference type="OMA" id="MEKNLWN"/>
<reference evidence="2 3" key="1">
    <citation type="journal article" date="2007" name="Nature">
        <title>Evolution of genes and genomes on the Drosophila phylogeny.</title>
        <authorList>
            <consortium name="Drosophila 12 Genomes Consortium"/>
            <person name="Clark A.G."/>
            <person name="Eisen M.B."/>
            <person name="Smith D.R."/>
            <person name="Bergman C.M."/>
            <person name="Oliver B."/>
            <person name="Markow T.A."/>
            <person name="Kaufman T.C."/>
            <person name="Kellis M."/>
            <person name="Gelbart W."/>
            <person name="Iyer V.N."/>
            <person name="Pollard D.A."/>
            <person name="Sackton T.B."/>
            <person name="Larracuente A.M."/>
            <person name="Singh N.D."/>
            <person name="Abad J.P."/>
            <person name="Abt D.N."/>
            <person name="Adryan B."/>
            <person name="Aguade M."/>
            <person name="Akashi H."/>
            <person name="Anderson W.W."/>
            <person name="Aquadro C.F."/>
            <person name="Ardell D.H."/>
            <person name="Arguello R."/>
            <person name="Artieri C.G."/>
            <person name="Barbash D.A."/>
            <person name="Barker D."/>
            <person name="Barsanti P."/>
            <person name="Batterham P."/>
            <person name="Batzoglou S."/>
            <person name="Begun D."/>
            <person name="Bhutkar A."/>
            <person name="Blanco E."/>
            <person name="Bosak S.A."/>
            <person name="Bradley R.K."/>
            <person name="Brand A.D."/>
            <person name="Brent M.R."/>
            <person name="Brooks A.N."/>
            <person name="Brown R.H."/>
            <person name="Butlin R.K."/>
            <person name="Caggese C."/>
            <person name="Calvi B.R."/>
            <person name="Bernardo de Carvalho A."/>
            <person name="Caspi A."/>
            <person name="Castrezana S."/>
            <person name="Celniker S.E."/>
            <person name="Chang J.L."/>
            <person name="Chapple C."/>
            <person name="Chatterji S."/>
            <person name="Chinwalla A."/>
            <person name="Civetta A."/>
            <person name="Clifton S.W."/>
            <person name="Comeron J.M."/>
            <person name="Costello J.C."/>
            <person name="Coyne J.A."/>
            <person name="Daub J."/>
            <person name="David R.G."/>
            <person name="Delcher A.L."/>
            <person name="Delehaunty K."/>
            <person name="Do C.B."/>
            <person name="Ebling H."/>
            <person name="Edwards K."/>
            <person name="Eickbush T."/>
            <person name="Evans J.D."/>
            <person name="Filipski A."/>
            <person name="Findeiss S."/>
            <person name="Freyhult E."/>
            <person name="Fulton L."/>
            <person name="Fulton R."/>
            <person name="Garcia A.C."/>
            <person name="Gardiner A."/>
            <person name="Garfield D.A."/>
            <person name="Garvin B.E."/>
            <person name="Gibson G."/>
            <person name="Gilbert D."/>
            <person name="Gnerre S."/>
            <person name="Godfrey J."/>
            <person name="Good R."/>
            <person name="Gotea V."/>
            <person name="Gravely B."/>
            <person name="Greenberg A.J."/>
            <person name="Griffiths-Jones S."/>
            <person name="Gross S."/>
            <person name="Guigo R."/>
            <person name="Gustafson E.A."/>
            <person name="Haerty W."/>
            <person name="Hahn M.W."/>
            <person name="Halligan D.L."/>
            <person name="Halpern A.L."/>
            <person name="Halter G.M."/>
            <person name="Han M.V."/>
            <person name="Heger A."/>
            <person name="Hillier L."/>
            <person name="Hinrichs A.S."/>
            <person name="Holmes I."/>
            <person name="Hoskins R.A."/>
            <person name="Hubisz M.J."/>
            <person name="Hultmark D."/>
            <person name="Huntley M.A."/>
            <person name="Jaffe D.B."/>
            <person name="Jagadeeshan S."/>
            <person name="Jeck W.R."/>
            <person name="Johnson J."/>
            <person name="Jones C.D."/>
            <person name="Jordan W.C."/>
            <person name="Karpen G.H."/>
            <person name="Kataoka E."/>
            <person name="Keightley P.D."/>
            <person name="Kheradpour P."/>
            <person name="Kirkness E.F."/>
            <person name="Koerich L.B."/>
            <person name="Kristiansen K."/>
            <person name="Kudrna D."/>
            <person name="Kulathinal R.J."/>
            <person name="Kumar S."/>
            <person name="Kwok R."/>
            <person name="Lander E."/>
            <person name="Langley C.H."/>
            <person name="Lapoint R."/>
            <person name="Lazzaro B.P."/>
            <person name="Lee S.J."/>
            <person name="Levesque L."/>
            <person name="Li R."/>
            <person name="Lin C.F."/>
            <person name="Lin M.F."/>
            <person name="Lindblad-Toh K."/>
            <person name="Llopart A."/>
            <person name="Long M."/>
            <person name="Low L."/>
            <person name="Lozovsky E."/>
            <person name="Lu J."/>
            <person name="Luo M."/>
            <person name="Machado C.A."/>
            <person name="Makalowski W."/>
            <person name="Marzo M."/>
            <person name="Matsuda M."/>
            <person name="Matzkin L."/>
            <person name="McAllister B."/>
            <person name="McBride C.S."/>
            <person name="McKernan B."/>
            <person name="McKernan K."/>
            <person name="Mendez-Lago M."/>
            <person name="Minx P."/>
            <person name="Mollenhauer M.U."/>
            <person name="Montooth K."/>
            <person name="Mount S.M."/>
            <person name="Mu X."/>
            <person name="Myers E."/>
            <person name="Negre B."/>
            <person name="Newfeld S."/>
            <person name="Nielsen R."/>
            <person name="Noor M.A."/>
            <person name="O'Grady P."/>
            <person name="Pachter L."/>
            <person name="Papaceit M."/>
            <person name="Parisi M.J."/>
            <person name="Parisi M."/>
            <person name="Parts L."/>
            <person name="Pedersen J.S."/>
            <person name="Pesole G."/>
            <person name="Phillippy A.M."/>
            <person name="Ponting C.P."/>
            <person name="Pop M."/>
            <person name="Porcelli D."/>
            <person name="Powell J.R."/>
            <person name="Prohaska S."/>
            <person name="Pruitt K."/>
            <person name="Puig M."/>
            <person name="Quesneville H."/>
            <person name="Ram K.R."/>
            <person name="Rand D."/>
            <person name="Rasmussen M.D."/>
            <person name="Reed L.K."/>
            <person name="Reenan R."/>
            <person name="Reily A."/>
            <person name="Remington K.A."/>
            <person name="Rieger T.T."/>
            <person name="Ritchie M.G."/>
            <person name="Robin C."/>
            <person name="Rogers Y.H."/>
            <person name="Rohde C."/>
            <person name="Rozas J."/>
            <person name="Rubenfield M.J."/>
            <person name="Ruiz A."/>
            <person name="Russo S."/>
            <person name="Salzberg S.L."/>
            <person name="Sanchez-Gracia A."/>
            <person name="Saranga D.J."/>
            <person name="Sato H."/>
            <person name="Schaeffer S.W."/>
            <person name="Schatz M.C."/>
            <person name="Schlenke T."/>
            <person name="Schwartz R."/>
            <person name="Segarra C."/>
            <person name="Singh R.S."/>
            <person name="Sirot L."/>
            <person name="Sirota M."/>
            <person name="Sisneros N.B."/>
            <person name="Smith C.D."/>
            <person name="Smith T.F."/>
            <person name="Spieth J."/>
            <person name="Stage D.E."/>
            <person name="Stark A."/>
            <person name="Stephan W."/>
            <person name="Strausberg R.L."/>
            <person name="Strempel S."/>
            <person name="Sturgill D."/>
            <person name="Sutton G."/>
            <person name="Sutton G.G."/>
            <person name="Tao W."/>
            <person name="Teichmann S."/>
            <person name="Tobari Y.N."/>
            <person name="Tomimura Y."/>
            <person name="Tsolas J.M."/>
            <person name="Valente V.L."/>
            <person name="Venter E."/>
            <person name="Venter J.C."/>
            <person name="Vicario S."/>
            <person name="Vieira F.G."/>
            <person name="Vilella A.J."/>
            <person name="Villasante A."/>
            <person name="Walenz B."/>
            <person name="Wang J."/>
            <person name="Wasserman M."/>
            <person name="Watts T."/>
            <person name="Wilson D."/>
            <person name="Wilson R.K."/>
            <person name="Wing R.A."/>
            <person name="Wolfner M.F."/>
            <person name="Wong A."/>
            <person name="Wong G.K."/>
            <person name="Wu C.I."/>
            <person name="Wu G."/>
            <person name="Yamamoto D."/>
            <person name="Yang H.P."/>
            <person name="Yang S.P."/>
            <person name="Yorke J.A."/>
            <person name="Yoshida K."/>
            <person name="Zdobnov E."/>
            <person name="Zhang P."/>
            <person name="Zhang Y."/>
            <person name="Zimin A.V."/>
            <person name="Baldwin J."/>
            <person name="Abdouelleil A."/>
            <person name="Abdulkadir J."/>
            <person name="Abebe A."/>
            <person name="Abera B."/>
            <person name="Abreu J."/>
            <person name="Acer S.C."/>
            <person name="Aftuck L."/>
            <person name="Alexander A."/>
            <person name="An P."/>
            <person name="Anderson E."/>
            <person name="Anderson S."/>
            <person name="Arachi H."/>
            <person name="Azer M."/>
            <person name="Bachantsang P."/>
            <person name="Barry A."/>
            <person name="Bayul T."/>
            <person name="Berlin A."/>
            <person name="Bessette D."/>
            <person name="Bloom T."/>
            <person name="Blye J."/>
            <person name="Boguslavskiy L."/>
            <person name="Bonnet C."/>
            <person name="Boukhgalter B."/>
            <person name="Bourzgui I."/>
            <person name="Brown A."/>
            <person name="Cahill P."/>
            <person name="Channer S."/>
            <person name="Cheshatsang Y."/>
            <person name="Chuda L."/>
            <person name="Citroen M."/>
            <person name="Collymore A."/>
            <person name="Cooke P."/>
            <person name="Costello M."/>
            <person name="D'Aco K."/>
            <person name="Daza R."/>
            <person name="De Haan G."/>
            <person name="DeGray S."/>
            <person name="DeMaso C."/>
            <person name="Dhargay N."/>
            <person name="Dooley K."/>
            <person name="Dooley E."/>
            <person name="Doricent M."/>
            <person name="Dorje P."/>
            <person name="Dorjee K."/>
            <person name="Dupes A."/>
            <person name="Elong R."/>
            <person name="Falk J."/>
            <person name="Farina A."/>
            <person name="Faro S."/>
            <person name="Ferguson D."/>
            <person name="Fisher S."/>
            <person name="Foley C.D."/>
            <person name="Franke A."/>
            <person name="Friedrich D."/>
            <person name="Gadbois L."/>
            <person name="Gearin G."/>
            <person name="Gearin C.R."/>
            <person name="Giannoukos G."/>
            <person name="Goode T."/>
            <person name="Graham J."/>
            <person name="Grandbois E."/>
            <person name="Grewal S."/>
            <person name="Gyaltsen K."/>
            <person name="Hafez N."/>
            <person name="Hagos B."/>
            <person name="Hall J."/>
            <person name="Henson C."/>
            <person name="Hollinger A."/>
            <person name="Honan T."/>
            <person name="Huard M.D."/>
            <person name="Hughes L."/>
            <person name="Hurhula B."/>
            <person name="Husby M.E."/>
            <person name="Kamat A."/>
            <person name="Kanga B."/>
            <person name="Kashin S."/>
            <person name="Khazanovich D."/>
            <person name="Kisner P."/>
            <person name="Lance K."/>
            <person name="Lara M."/>
            <person name="Lee W."/>
            <person name="Lennon N."/>
            <person name="Letendre F."/>
            <person name="LeVine R."/>
            <person name="Lipovsky A."/>
            <person name="Liu X."/>
            <person name="Liu J."/>
            <person name="Liu S."/>
            <person name="Lokyitsang T."/>
            <person name="Lokyitsang Y."/>
            <person name="Lubonja R."/>
            <person name="Lui A."/>
            <person name="MacDonald P."/>
            <person name="Magnisalis V."/>
            <person name="Maru K."/>
            <person name="Matthews C."/>
            <person name="McCusker W."/>
            <person name="McDonough S."/>
            <person name="Mehta T."/>
            <person name="Meldrim J."/>
            <person name="Meneus L."/>
            <person name="Mihai O."/>
            <person name="Mihalev A."/>
            <person name="Mihova T."/>
            <person name="Mittelman R."/>
            <person name="Mlenga V."/>
            <person name="Montmayeur A."/>
            <person name="Mulrain L."/>
            <person name="Navidi A."/>
            <person name="Naylor J."/>
            <person name="Negash T."/>
            <person name="Nguyen T."/>
            <person name="Nguyen N."/>
            <person name="Nicol R."/>
            <person name="Norbu C."/>
            <person name="Norbu N."/>
            <person name="Novod N."/>
            <person name="O'Neill B."/>
            <person name="Osman S."/>
            <person name="Markiewicz E."/>
            <person name="Oyono O.L."/>
            <person name="Patti C."/>
            <person name="Phunkhang P."/>
            <person name="Pierre F."/>
            <person name="Priest M."/>
            <person name="Raghuraman S."/>
            <person name="Rege F."/>
            <person name="Reyes R."/>
            <person name="Rise C."/>
            <person name="Rogov P."/>
            <person name="Ross K."/>
            <person name="Ryan E."/>
            <person name="Settipalli S."/>
            <person name="Shea T."/>
            <person name="Sherpa N."/>
            <person name="Shi L."/>
            <person name="Shih D."/>
            <person name="Sparrow T."/>
            <person name="Spaulding J."/>
            <person name="Stalker J."/>
            <person name="Stange-Thomann N."/>
            <person name="Stavropoulos S."/>
            <person name="Stone C."/>
            <person name="Strader C."/>
            <person name="Tesfaye S."/>
            <person name="Thomson T."/>
            <person name="Thoulutsang Y."/>
            <person name="Thoulutsang D."/>
            <person name="Topham K."/>
            <person name="Topping I."/>
            <person name="Tsamla T."/>
            <person name="Vassiliev H."/>
            <person name="Vo A."/>
            <person name="Wangchuk T."/>
            <person name="Wangdi T."/>
            <person name="Weiand M."/>
            <person name="Wilkinson J."/>
            <person name="Wilson A."/>
            <person name="Yadav S."/>
            <person name="Young G."/>
            <person name="Yu Q."/>
            <person name="Zembek L."/>
            <person name="Zhong D."/>
            <person name="Zimmer A."/>
            <person name="Zwirko Z."/>
            <person name="Jaffe D.B."/>
            <person name="Alvarez P."/>
            <person name="Brockman W."/>
            <person name="Butler J."/>
            <person name="Chin C."/>
            <person name="Gnerre S."/>
            <person name="Grabherr M."/>
            <person name="Kleber M."/>
            <person name="Mauceli E."/>
            <person name="MacCallum I."/>
        </authorList>
    </citation>
    <scope>NUCLEOTIDE SEQUENCE [LARGE SCALE GENOMIC DNA]</scope>
    <source>
        <strain evidence="3">MSH-3 / Tucson 14011-0111.49</strain>
    </source>
</reference>
<evidence type="ECO:0000313" key="3">
    <source>
        <dbReference type="Proteomes" id="UP000008744"/>
    </source>
</evidence>
<sequence length="205" mass="23717">MMKNNLLLDTLHAVEQVEVSFDQTLRTISEINHRYELVTTLKKGSARGRDAYEREIQAAITDSTARPKVPAKKGRKKKATPPKRIKKWRTVSASFECLSEQEDELEEGPAPQMDLEVPYSMYMQASGTQFYHIECNCNIVVPKKTYKERIERLHRAAQQKLQQQCQAFSNRCVNPEPQSPEQDEDLRNCCSYCCPYCCCNCCEFY</sequence>
<dbReference type="AlphaFoldDB" id="B4GQ05"/>
<name>B4GQ05_DROPE</name>
<gene>
    <name evidence="2" type="primary">Dper\GL14957</name>
    <name evidence="2" type="ORF">Dper_GL14957</name>
</gene>
<protein>
    <submittedName>
        <fullName evidence="2">GL14957</fullName>
    </submittedName>
</protein>
<dbReference type="EMBL" id="CH479187">
    <property type="protein sequence ID" value="EDW39677.1"/>
    <property type="molecule type" value="Genomic_DNA"/>
</dbReference>
<dbReference type="STRING" id="7234.B4GQ05"/>
<accession>B4GQ05</accession>
<dbReference type="HOGENOM" id="CLU_1512209_0_0_1"/>
<feature type="region of interest" description="Disordered" evidence="1">
    <location>
        <begin position="62"/>
        <end position="85"/>
    </location>
</feature>
<dbReference type="KEGG" id="dpe:6595641"/>